<comment type="caution">
    <text evidence="4">The sequence shown here is derived from an EMBL/GenBank/DDBJ whole genome shotgun (WGS) entry which is preliminary data.</text>
</comment>
<name>A0ABT0E746_9GAMM</name>
<gene>
    <name evidence="4" type="ORF">MU846_07525</name>
</gene>
<dbReference type="PROSITE" id="PS50894">
    <property type="entry name" value="HPT"/>
    <property type="match status" value="1"/>
</dbReference>
<dbReference type="SMART" id="SM00073">
    <property type="entry name" value="HPT"/>
    <property type="match status" value="1"/>
</dbReference>
<feature type="modified residue" description="Phosphohistidine" evidence="2">
    <location>
        <position position="58"/>
    </location>
</feature>
<organism evidence="4 5">
    <name type="scientific">Alcanivorax quisquiliarum</name>
    <dbReference type="NCBI Taxonomy" id="2933565"/>
    <lineage>
        <taxon>Bacteria</taxon>
        <taxon>Pseudomonadati</taxon>
        <taxon>Pseudomonadota</taxon>
        <taxon>Gammaproteobacteria</taxon>
        <taxon>Oceanospirillales</taxon>
        <taxon>Alcanivoracaceae</taxon>
        <taxon>Alcanivorax</taxon>
    </lineage>
</organism>
<feature type="domain" description="HPt" evidence="3">
    <location>
        <begin position="19"/>
        <end position="115"/>
    </location>
</feature>
<evidence type="ECO:0000313" key="4">
    <source>
        <dbReference type="EMBL" id="MCK0537558.1"/>
    </source>
</evidence>
<dbReference type="InterPro" id="IPR008207">
    <property type="entry name" value="Sig_transdc_His_kin_Hpt_dom"/>
</dbReference>
<dbReference type="Pfam" id="PF01627">
    <property type="entry name" value="Hpt"/>
    <property type="match status" value="1"/>
</dbReference>
<evidence type="ECO:0000259" key="3">
    <source>
        <dbReference type="PROSITE" id="PS50894"/>
    </source>
</evidence>
<evidence type="ECO:0000313" key="5">
    <source>
        <dbReference type="Proteomes" id="UP001165524"/>
    </source>
</evidence>
<dbReference type="RefSeq" id="WP_246951266.1">
    <property type="nucleotide sequence ID" value="NZ_JALKII010000004.1"/>
</dbReference>
<reference evidence="4" key="1">
    <citation type="submission" date="2022-04" db="EMBL/GenBank/DDBJ databases">
        <title>Alcanivorax sp. CY1518 draft genome sequence.</title>
        <authorList>
            <person name="Zhao G."/>
            <person name="An M."/>
        </authorList>
    </citation>
    <scope>NUCLEOTIDE SEQUENCE</scope>
    <source>
        <strain evidence="4">CY1518</strain>
    </source>
</reference>
<dbReference type="Proteomes" id="UP001165524">
    <property type="component" value="Unassembled WGS sequence"/>
</dbReference>
<protein>
    <submittedName>
        <fullName evidence="4">Hpt domain-containing protein</fullName>
    </submittedName>
</protein>
<accession>A0ABT0E746</accession>
<sequence>MEQQSVLDETVVAELRDIMGTEYPTLVEAWLRDAAQRLEELRQSHAQGNRKALREAAHTLKGSSSNLGAYAVSAHCAVLEQKADAWSPDVIAQQLVEISAAVEQASQALRTTLSE</sequence>
<dbReference type="Gene3D" id="1.20.120.160">
    <property type="entry name" value="HPT domain"/>
    <property type="match status" value="1"/>
</dbReference>
<keyword evidence="1" id="KW-0902">Two-component regulatory system</keyword>
<evidence type="ECO:0000256" key="2">
    <source>
        <dbReference type="PROSITE-ProRule" id="PRU00110"/>
    </source>
</evidence>
<keyword evidence="5" id="KW-1185">Reference proteome</keyword>
<dbReference type="EMBL" id="JALKII010000004">
    <property type="protein sequence ID" value="MCK0537558.1"/>
    <property type="molecule type" value="Genomic_DNA"/>
</dbReference>
<proteinExistence type="predicted"/>
<evidence type="ECO:0000256" key="1">
    <source>
        <dbReference type="ARBA" id="ARBA00023012"/>
    </source>
</evidence>
<keyword evidence="2" id="KW-0597">Phosphoprotein</keyword>
<dbReference type="InterPro" id="IPR036641">
    <property type="entry name" value="HPT_dom_sf"/>
</dbReference>
<dbReference type="SUPFAM" id="SSF47226">
    <property type="entry name" value="Histidine-containing phosphotransfer domain, HPT domain"/>
    <property type="match status" value="1"/>
</dbReference>